<dbReference type="PANTHER" id="PTHR10151:SF120">
    <property type="entry name" value="BIS(5'-ADENOSYL)-TRIPHOSPHATASE"/>
    <property type="match status" value="1"/>
</dbReference>
<keyword evidence="3" id="KW-1185">Reference proteome</keyword>
<accession>A0A4R0YVN7</accession>
<feature type="signal peptide" evidence="1">
    <location>
        <begin position="1"/>
        <end position="22"/>
    </location>
</feature>
<dbReference type="AlphaFoldDB" id="A0A4R0YVN7"/>
<evidence type="ECO:0000313" key="2">
    <source>
        <dbReference type="EMBL" id="TCI13493.1"/>
    </source>
</evidence>
<dbReference type="InterPro" id="IPR017850">
    <property type="entry name" value="Alkaline_phosphatase_core_sf"/>
</dbReference>
<dbReference type="EMBL" id="SJTG01000001">
    <property type="protein sequence ID" value="TCI13493.1"/>
    <property type="molecule type" value="Genomic_DNA"/>
</dbReference>
<proteinExistence type="predicted"/>
<dbReference type="Proteomes" id="UP000291822">
    <property type="component" value="Unassembled WGS sequence"/>
</dbReference>
<keyword evidence="1" id="KW-0732">Signal</keyword>
<dbReference type="PROSITE" id="PS51257">
    <property type="entry name" value="PROKAR_LIPOPROTEIN"/>
    <property type="match status" value="1"/>
</dbReference>
<comment type="caution">
    <text evidence="2">The sequence shown here is derived from an EMBL/GenBank/DDBJ whole genome shotgun (WGS) entry which is preliminary data.</text>
</comment>
<organism evidence="2 3">
    <name type="scientific">Dyella soli</name>
    <dbReference type="NCBI Taxonomy" id="522319"/>
    <lineage>
        <taxon>Bacteria</taxon>
        <taxon>Pseudomonadati</taxon>
        <taxon>Pseudomonadota</taxon>
        <taxon>Gammaproteobacteria</taxon>
        <taxon>Lysobacterales</taxon>
        <taxon>Rhodanobacteraceae</taxon>
        <taxon>Dyella</taxon>
    </lineage>
</organism>
<feature type="chain" id="PRO_5020564473" evidence="1">
    <location>
        <begin position="23"/>
        <end position="427"/>
    </location>
</feature>
<name>A0A4R0YVN7_9GAMM</name>
<dbReference type="PANTHER" id="PTHR10151">
    <property type="entry name" value="ECTONUCLEOTIDE PYROPHOSPHATASE/PHOSPHODIESTERASE"/>
    <property type="match status" value="1"/>
</dbReference>
<dbReference type="RefSeq" id="WP_131149724.1">
    <property type="nucleotide sequence ID" value="NZ_SJTG01000001.1"/>
</dbReference>
<dbReference type="CDD" id="cd16018">
    <property type="entry name" value="Enpp"/>
    <property type="match status" value="1"/>
</dbReference>
<dbReference type="Gene3D" id="3.30.1360.180">
    <property type="match status" value="1"/>
</dbReference>
<sequence length="427" mass="46483">MKIPFRLALSAVIAFSSGCATQAPTPATAPPAPVQTATAGARTPLLLISIDGYRADYIDRHLSPTLATLAKDGVKASALIPSFPSLTFPNHYTIVTGLRPDHHGIVNNTMSDPRLGNFSLSNRKAAADGNWWAEGTPIWESAGRQGLHTATMFWPGSEADIHGYRPDHWLPYDGKITADQRVDQVLAWLDLPPSERPGFLTLYFDDVDHAGHSHGPDSKEVNEALGIVDTAMARLVAGLKQRQMLDAINIVVVSDHGMAATPVKNSVMIDQIITLDHVQQVSLGVLAGFNPKPGFDFERVKAKLVQPHEHMQCWDKASVPARFQYGSNARVPQVVCLAQTGWRITTNAYMAKRMKDGSVSLGDHGYDNQDPNMRAMFIAHGPAFRSGVNLPDVDNVDIYPMMTRILGIQPATNDGDVSHVQSALKPH</sequence>
<dbReference type="Pfam" id="PF01663">
    <property type="entry name" value="Phosphodiest"/>
    <property type="match status" value="1"/>
</dbReference>
<evidence type="ECO:0000256" key="1">
    <source>
        <dbReference type="SAM" id="SignalP"/>
    </source>
</evidence>
<evidence type="ECO:0000313" key="3">
    <source>
        <dbReference type="Proteomes" id="UP000291822"/>
    </source>
</evidence>
<dbReference type="Gene3D" id="3.40.720.10">
    <property type="entry name" value="Alkaline Phosphatase, subunit A"/>
    <property type="match status" value="1"/>
</dbReference>
<dbReference type="SUPFAM" id="SSF53649">
    <property type="entry name" value="Alkaline phosphatase-like"/>
    <property type="match status" value="1"/>
</dbReference>
<reference evidence="2 3" key="1">
    <citation type="submission" date="2019-02" db="EMBL/GenBank/DDBJ databases">
        <title>Dyella amyloliquefaciens sp. nov., isolated from forest soil.</title>
        <authorList>
            <person name="Gao Z.-H."/>
            <person name="Qiu L.-H."/>
        </authorList>
    </citation>
    <scope>NUCLEOTIDE SEQUENCE [LARGE SCALE GENOMIC DNA]</scope>
    <source>
        <strain evidence="2 3">KACC 12747</strain>
    </source>
</reference>
<dbReference type="GO" id="GO:0016787">
    <property type="term" value="F:hydrolase activity"/>
    <property type="evidence" value="ECO:0007669"/>
    <property type="project" value="UniProtKB-ARBA"/>
</dbReference>
<gene>
    <name evidence="2" type="ORF">EZM97_09575</name>
</gene>
<dbReference type="InterPro" id="IPR002591">
    <property type="entry name" value="Phosphodiest/P_Trfase"/>
</dbReference>
<protein>
    <submittedName>
        <fullName evidence="2">Alkaline phosphatase family protein</fullName>
    </submittedName>
</protein>